<comment type="caution">
    <text evidence="1">The sequence shown here is derived from an EMBL/GenBank/DDBJ whole genome shotgun (WGS) entry which is preliminary data.</text>
</comment>
<dbReference type="Proteomes" id="UP001451303">
    <property type="component" value="Unassembled WGS sequence"/>
</dbReference>
<name>A0ABR3DBC2_NEUIN</name>
<organism evidence="1 2">
    <name type="scientific">Neurospora intermedia</name>
    <dbReference type="NCBI Taxonomy" id="5142"/>
    <lineage>
        <taxon>Eukaryota</taxon>
        <taxon>Fungi</taxon>
        <taxon>Dikarya</taxon>
        <taxon>Ascomycota</taxon>
        <taxon>Pezizomycotina</taxon>
        <taxon>Sordariomycetes</taxon>
        <taxon>Sordariomycetidae</taxon>
        <taxon>Sordariales</taxon>
        <taxon>Sordariaceae</taxon>
        <taxon>Neurospora</taxon>
    </lineage>
</organism>
<sequence length="162" mass="18002">MPISLSMEEEVGKTWSYGPWRTQNSQRLQSCIDRWMAVMHDIRRPYPPFAANATGQGDVVSRPGTRNTTSGNIAEREAKVKKDGVGVSPSQVWKRLTATGYLSKPSEQRPPTCEEPRNQRWWTLAARGRNVGSEPCWPLELVPAVLGVPGPGTWRLGFADIG</sequence>
<accession>A0ABR3DBC2</accession>
<evidence type="ECO:0000313" key="1">
    <source>
        <dbReference type="EMBL" id="KAL0469056.1"/>
    </source>
</evidence>
<keyword evidence="2" id="KW-1185">Reference proteome</keyword>
<dbReference type="EMBL" id="JAVLET010000006">
    <property type="protein sequence ID" value="KAL0469056.1"/>
    <property type="molecule type" value="Genomic_DNA"/>
</dbReference>
<evidence type="ECO:0000313" key="2">
    <source>
        <dbReference type="Proteomes" id="UP001451303"/>
    </source>
</evidence>
<gene>
    <name evidence="1" type="ORF">QR685DRAFT_573280</name>
</gene>
<proteinExistence type="predicted"/>
<reference evidence="1 2" key="1">
    <citation type="submission" date="2023-09" db="EMBL/GenBank/DDBJ databases">
        <title>Multi-omics analysis of a traditional fermented food reveals byproduct-associated fungal strains for waste-to-food upcycling.</title>
        <authorList>
            <consortium name="Lawrence Berkeley National Laboratory"/>
            <person name="Rekdal V.M."/>
            <person name="Villalobos-Escobedo J.M."/>
            <person name="Rodriguez-Valeron N."/>
            <person name="Garcia M.O."/>
            <person name="Vasquez D.P."/>
            <person name="Damayanti I."/>
            <person name="Sorensen P.M."/>
            <person name="Baidoo E.E."/>
            <person name="De Carvalho A.C."/>
            <person name="Riley R."/>
            <person name="Lipzen A."/>
            <person name="He G."/>
            <person name="Yan M."/>
            <person name="Haridas S."/>
            <person name="Daum C."/>
            <person name="Yoshinaga Y."/>
            <person name="Ng V."/>
            <person name="Grigoriev I.V."/>
            <person name="Munk R."/>
            <person name="Nuraida L."/>
            <person name="Wijaya C.H."/>
            <person name="Morales P.-C."/>
            <person name="Keasling J.D."/>
        </authorList>
    </citation>
    <scope>NUCLEOTIDE SEQUENCE [LARGE SCALE GENOMIC DNA]</scope>
    <source>
        <strain evidence="1 2">FGSC 2613</strain>
    </source>
</reference>
<protein>
    <submittedName>
        <fullName evidence="1">Uncharacterized protein</fullName>
    </submittedName>
</protein>